<dbReference type="InParanoid" id="A0A3Q3GTE9"/>
<dbReference type="RefSeq" id="XP_065815835.1">
    <property type="nucleotide sequence ID" value="XM_065959763.1"/>
</dbReference>
<dbReference type="PANTHER" id="PTHR31353">
    <property type="entry name" value="FAM98"/>
    <property type="match status" value="1"/>
</dbReference>
<keyword evidence="4" id="KW-1185">Reference proteome</keyword>
<dbReference type="STRING" id="56723.ENSLBEP00000033673"/>
<accession>A0A3Q3GTE9</accession>
<feature type="compositionally biased region" description="Low complexity" evidence="2">
    <location>
        <begin position="473"/>
        <end position="505"/>
    </location>
</feature>
<dbReference type="PANTHER" id="PTHR31353:SF9">
    <property type="entry name" value="PROTEIN FAM98A"/>
    <property type="match status" value="1"/>
</dbReference>
<dbReference type="Ensembl" id="ENSLBET00000035144.1">
    <property type="protein sequence ID" value="ENSLBEP00000033673.1"/>
    <property type="gene ID" value="ENSLBEG00000025346.1"/>
</dbReference>
<dbReference type="GeneTree" id="ENSGT00440000037341"/>
<feature type="compositionally biased region" description="Gly residues" evidence="2">
    <location>
        <begin position="324"/>
        <end position="339"/>
    </location>
</feature>
<dbReference type="FunCoup" id="A0A3Q3GTE9">
    <property type="interactions" value="643"/>
</dbReference>
<reference evidence="3" key="2">
    <citation type="submission" date="2025-09" db="UniProtKB">
        <authorList>
            <consortium name="Ensembl"/>
        </authorList>
    </citation>
    <scope>IDENTIFICATION</scope>
</reference>
<evidence type="ECO:0000313" key="4">
    <source>
        <dbReference type="Proteomes" id="UP000261660"/>
    </source>
</evidence>
<feature type="compositionally biased region" description="Gly residues" evidence="2">
    <location>
        <begin position="457"/>
        <end position="472"/>
    </location>
</feature>
<dbReference type="GO" id="GO:0072669">
    <property type="term" value="C:tRNA-splicing ligase complex"/>
    <property type="evidence" value="ECO:0007669"/>
    <property type="project" value="TreeGrafter"/>
</dbReference>
<dbReference type="Proteomes" id="UP000261660">
    <property type="component" value="Unplaced"/>
</dbReference>
<evidence type="ECO:0000256" key="1">
    <source>
        <dbReference type="ARBA" id="ARBA00007218"/>
    </source>
</evidence>
<feature type="compositionally biased region" description="Gly residues" evidence="2">
    <location>
        <begin position="420"/>
        <end position="429"/>
    </location>
</feature>
<evidence type="ECO:0000313" key="3">
    <source>
        <dbReference type="Ensembl" id="ENSLBEP00000033673.1"/>
    </source>
</evidence>
<feature type="compositionally biased region" description="Gly residues" evidence="2">
    <location>
        <begin position="367"/>
        <end position="382"/>
    </location>
</feature>
<sequence length="505" mass="53661">MENDILVSLEDLGYQGPLLEEGALDSAVINGAASPEYTKLCAWVVSELRLYCKLEENVHATNCPSEAESFQLEMSGLLSELACPYAVLTSGDISQRLLSRTDCLLLLTFLVSELESSRMILVNKPEKKAQDSGSPAFMELKGICMSLGMSKPPANITMFQFFSGIEKKLKEAISKVPPNHVGEPLMKKALGPVHMEKIEAINQALVNEYEVRRKMLLKRLDVTVQSFGWSDRAKTHAEKLSKVYQPLRSALLTKSIVSVAHLLAARQDFSKILRTSSGKIREKSACAINKVLMGRVPDRGGRPCEIEPPPPEMPSWQKRQDPPQGGGHYGGGGHGGGRGGYDHYSQGGRGGYERGGHGDRGGRGRGGKVQGGWGEGGGGGRGSYSQGHFQDAGGYQGGGGRSGHGGGGNHQGGLQDPGYHAGGGAGGGYHDNFHQDGGRHQERGGSRGGRGGRGRGGRGGGGGGGGWGGRGGQNFNQGGQFEQFFQHGGQNFNQSGFNQGRHYTS</sequence>
<dbReference type="InterPro" id="IPR018797">
    <property type="entry name" value="FAM98"/>
</dbReference>
<comment type="similarity">
    <text evidence="1">Belongs to the FAM98 family.</text>
</comment>
<evidence type="ECO:0000256" key="2">
    <source>
        <dbReference type="SAM" id="MobiDB-lite"/>
    </source>
</evidence>
<feature type="compositionally biased region" description="Basic and acidic residues" evidence="2">
    <location>
        <begin position="351"/>
        <end position="362"/>
    </location>
</feature>
<proteinExistence type="inferred from homology"/>
<dbReference type="Pfam" id="PF10239">
    <property type="entry name" value="DUF2465"/>
    <property type="match status" value="1"/>
</dbReference>
<reference evidence="3" key="1">
    <citation type="submission" date="2025-08" db="UniProtKB">
        <authorList>
            <consortium name="Ensembl"/>
        </authorList>
    </citation>
    <scope>IDENTIFICATION</scope>
</reference>
<feature type="compositionally biased region" description="Gly residues" evidence="2">
    <location>
        <begin position="394"/>
        <end position="411"/>
    </location>
</feature>
<name>A0A3Q3GTE9_9LABR</name>
<feature type="compositionally biased region" description="Basic and acidic residues" evidence="2">
    <location>
        <begin position="431"/>
        <end position="445"/>
    </location>
</feature>
<dbReference type="GeneID" id="109994478"/>
<organism evidence="3 4">
    <name type="scientific">Labrus bergylta</name>
    <name type="common">ballan wrasse</name>
    <dbReference type="NCBI Taxonomy" id="56723"/>
    <lineage>
        <taxon>Eukaryota</taxon>
        <taxon>Metazoa</taxon>
        <taxon>Chordata</taxon>
        <taxon>Craniata</taxon>
        <taxon>Vertebrata</taxon>
        <taxon>Euteleostomi</taxon>
        <taxon>Actinopterygii</taxon>
        <taxon>Neopterygii</taxon>
        <taxon>Teleostei</taxon>
        <taxon>Neoteleostei</taxon>
        <taxon>Acanthomorphata</taxon>
        <taxon>Eupercaria</taxon>
        <taxon>Labriformes</taxon>
        <taxon>Labridae</taxon>
        <taxon>Labrus</taxon>
    </lineage>
</organism>
<protein>
    <submittedName>
        <fullName evidence="3">Family with sequence similarity 98 member A</fullName>
    </submittedName>
</protein>
<feature type="region of interest" description="Disordered" evidence="2">
    <location>
        <begin position="297"/>
        <end position="505"/>
    </location>
</feature>
<dbReference type="AlphaFoldDB" id="A0A3Q3GTE9"/>